<dbReference type="CDD" id="cd01948">
    <property type="entry name" value="EAL"/>
    <property type="match status" value="1"/>
</dbReference>
<feature type="domain" description="EAL" evidence="1">
    <location>
        <begin position="22"/>
        <end position="273"/>
    </location>
</feature>
<protein>
    <submittedName>
        <fullName evidence="2">EAL domain-containing protein</fullName>
    </submittedName>
</protein>
<dbReference type="PROSITE" id="PS50883">
    <property type="entry name" value="EAL"/>
    <property type="match status" value="1"/>
</dbReference>
<dbReference type="SUPFAM" id="SSF141868">
    <property type="entry name" value="EAL domain-like"/>
    <property type="match status" value="1"/>
</dbReference>
<dbReference type="RefSeq" id="WP_290318501.1">
    <property type="nucleotide sequence ID" value="NZ_JAUFPN010000178.1"/>
</dbReference>
<dbReference type="InterPro" id="IPR001633">
    <property type="entry name" value="EAL_dom"/>
</dbReference>
<dbReference type="Gene3D" id="3.20.20.450">
    <property type="entry name" value="EAL domain"/>
    <property type="match status" value="1"/>
</dbReference>
<comment type="caution">
    <text evidence="2">The sequence shown here is derived from an EMBL/GenBank/DDBJ whole genome shotgun (WGS) entry which is preliminary data.</text>
</comment>
<evidence type="ECO:0000313" key="2">
    <source>
        <dbReference type="EMBL" id="MDN3566575.1"/>
    </source>
</evidence>
<accession>A0ABT8AA41</accession>
<sequence>MPPTSMTDSLAPAIDMLDRGLRRRLTNDLRGAIGRGEMAIHYQPRIFLADGQPAGAEALLRWQHPRHGAVPPHVFIPLAEASDLILRLGGWVLRQATLEAARWPAAAGTISVNVSARQLETGLLSAQVAAALAGSGLPPTRLELELTESLAVEDRPETRELLLALRREGISLSLDDFGTGYSSLARLRRLPFNALKLDRSFLRAIPGDREDEAILRAVQGLATALGMRLVAEGVEQEAQRDFLRGIGCIEAQGWLFGRPMPAEALRRAWEQAGPLAGCAGLPIPGSACPIPVSSHAG</sequence>
<reference evidence="3" key="1">
    <citation type="journal article" date="2019" name="Int. J. Syst. Evol. Microbiol.">
        <title>The Global Catalogue of Microorganisms (GCM) 10K type strain sequencing project: providing services to taxonomists for standard genome sequencing and annotation.</title>
        <authorList>
            <consortium name="The Broad Institute Genomics Platform"/>
            <consortium name="The Broad Institute Genome Sequencing Center for Infectious Disease"/>
            <person name="Wu L."/>
            <person name="Ma J."/>
        </authorList>
    </citation>
    <scope>NUCLEOTIDE SEQUENCE [LARGE SCALE GENOMIC DNA]</scope>
    <source>
        <strain evidence="3">CECT 7131</strain>
    </source>
</reference>
<name>A0ABT8AA41_9PROT</name>
<keyword evidence="3" id="KW-1185">Reference proteome</keyword>
<dbReference type="InterPro" id="IPR035919">
    <property type="entry name" value="EAL_sf"/>
</dbReference>
<dbReference type="EMBL" id="JAUFPN010000178">
    <property type="protein sequence ID" value="MDN3566575.1"/>
    <property type="molecule type" value="Genomic_DNA"/>
</dbReference>
<dbReference type="InterPro" id="IPR052155">
    <property type="entry name" value="Biofilm_reg_signaling"/>
</dbReference>
<dbReference type="Proteomes" id="UP001529369">
    <property type="component" value="Unassembled WGS sequence"/>
</dbReference>
<dbReference type="SMART" id="SM00052">
    <property type="entry name" value="EAL"/>
    <property type="match status" value="1"/>
</dbReference>
<evidence type="ECO:0000313" key="3">
    <source>
        <dbReference type="Proteomes" id="UP001529369"/>
    </source>
</evidence>
<proteinExistence type="predicted"/>
<organism evidence="2 3">
    <name type="scientific">Paeniroseomonas aquatica</name>
    <dbReference type="NCBI Taxonomy" id="373043"/>
    <lineage>
        <taxon>Bacteria</taxon>
        <taxon>Pseudomonadati</taxon>
        <taxon>Pseudomonadota</taxon>
        <taxon>Alphaproteobacteria</taxon>
        <taxon>Acetobacterales</taxon>
        <taxon>Acetobacteraceae</taxon>
        <taxon>Paeniroseomonas</taxon>
    </lineage>
</organism>
<dbReference type="PANTHER" id="PTHR44757:SF2">
    <property type="entry name" value="BIOFILM ARCHITECTURE MAINTENANCE PROTEIN MBAA"/>
    <property type="match status" value="1"/>
</dbReference>
<dbReference type="Pfam" id="PF00563">
    <property type="entry name" value="EAL"/>
    <property type="match status" value="1"/>
</dbReference>
<evidence type="ECO:0000259" key="1">
    <source>
        <dbReference type="PROSITE" id="PS50883"/>
    </source>
</evidence>
<dbReference type="PANTHER" id="PTHR44757">
    <property type="entry name" value="DIGUANYLATE CYCLASE DGCP"/>
    <property type="match status" value="1"/>
</dbReference>
<gene>
    <name evidence="2" type="ORF">QWZ14_19555</name>
</gene>